<sequence>MNRDEFYHYYDIGAITDPAELSQRYFTIIEIKRKFVDLQLVGQSLYLDVKLFINNYIRSKTDKDFGYDEFDRDKVLQAINIVNLRAQYLLLGHLERLLGSLGYDTNWIVIEKNKRAYLLSFHEKKYFKAAMQFCKFHLWATLLCIIFIFAIWCVVLCPAPCKSLIFFELKQENYCENNILNFIANVLSLFLGFSNSAKLNCVSVCGVFMLGIFRLFYVVLCANYLFKNLFFKVKIDDTKN</sequence>
<dbReference type="RefSeq" id="WP_153085162.1">
    <property type="nucleotide sequence ID" value="NZ_VZAM01000051.1"/>
</dbReference>
<organism evidence="2 3">
    <name type="scientific">Segatella copri</name>
    <dbReference type="NCBI Taxonomy" id="165179"/>
    <lineage>
        <taxon>Bacteria</taxon>
        <taxon>Pseudomonadati</taxon>
        <taxon>Bacteroidota</taxon>
        <taxon>Bacteroidia</taxon>
        <taxon>Bacteroidales</taxon>
        <taxon>Prevotellaceae</taxon>
        <taxon>Segatella</taxon>
    </lineage>
</organism>
<protein>
    <submittedName>
        <fullName evidence="2">Uncharacterized protein</fullName>
    </submittedName>
</protein>
<evidence type="ECO:0000313" key="2">
    <source>
        <dbReference type="EMBL" id="MQN31107.1"/>
    </source>
</evidence>
<accession>A0AAW9T6X0</accession>
<feature type="transmembrane region" description="Helical" evidence="1">
    <location>
        <begin position="178"/>
        <end position="195"/>
    </location>
</feature>
<reference evidence="3" key="1">
    <citation type="submission" date="2019-09" db="EMBL/GenBank/DDBJ databases">
        <title>Distinct polysaccharide growth profiles of human intestinal Prevotella copri isolates.</title>
        <authorList>
            <person name="Fehlner-Peach H."/>
            <person name="Magnabosco C."/>
            <person name="Raghavan V."/>
            <person name="Scher J.U."/>
            <person name="Tett A."/>
            <person name="Cox L.M."/>
            <person name="Gottsegen C."/>
            <person name="Watters A."/>
            <person name="Wiltshire- Gordon J.D."/>
            <person name="Segata N."/>
            <person name="Bonneau R."/>
            <person name="Littman D.R."/>
        </authorList>
    </citation>
    <scope>NUCLEOTIDE SEQUENCE [LARGE SCALE GENOMIC DNA]</scope>
    <source>
        <strain evidence="3">iAP146</strain>
    </source>
</reference>
<keyword evidence="1" id="KW-0812">Transmembrane</keyword>
<dbReference type="AlphaFoldDB" id="A0AAW9T6X0"/>
<proteinExistence type="predicted"/>
<evidence type="ECO:0000256" key="1">
    <source>
        <dbReference type="SAM" id="Phobius"/>
    </source>
</evidence>
<keyword evidence="1" id="KW-0472">Membrane</keyword>
<comment type="caution">
    <text evidence="2">The sequence shown here is derived from an EMBL/GenBank/DDBJ whole genome shotgun (WGS) entry which is preliminary data.</text>
</comment>
<dbReference type="EMBL" id="VZCR01000025">
    <property type="protein sequence ID" value="MQN31107.1"/>
    <property type="molecule type" value="Genomic_DNA"/>
</dbReference>
<keyword evidence="1" id="KW-1133">Transmembrane helix</keyword>
<dbReference type="Proteomes" id="UP000420707">
    <property type="component" value="Unassembled WGS sequence"/>
</dbReference>
<gene>
    <name evidence="2" type="ORF">F7D90_03910</name>
</gene>
<evidence type="ECO:0000313" key="3">
    <source>
        <dbReference type="Proteomes" id="UP000420707"/>
    </source>
</evidence>
<name>A0AAW9T6X0_9BACT</name>
<feature type="transmembrane region" description="Helical" evidence="1">
    <location>
        <begin position="136"/>
        <end position="157"/>
    </location>
</feature>
<feature type="transmembrane region" description="Helical" evidence="1">
    <location>
        <begin position="207"/>
        <end position="226"/>
    </location>
</feature>